<comment type="caution">
    <text evidence="1">The sequence shown here is derived from an EMBL/GenBank/DDBJ whole genome shotgun (WGS) entry which is preliminary data.</text>
</comment>
<dbReference type="AlphaFoldDB" id="A0A2W6Q566"/>
<organism evidence="1 2">
    <name type="scientific">Escherichia coli</name>
    <dbReference type="NCBI Taxonomy" id="562"/>
    <lineage>
        <taxon>Bacteria</taxon>
        <taxon>Pseudomonadati</taxon>
        <taxon>Pseudomonadota</taxon>
        <taxon>Gammaproteobacteria</taxon>
        <taxon>Enterobacterales</taxon>
        <taxon>Enterobacteriaceae</taxon>
        <taxon>Escherichia</taxon>
    </lineage>
</organism>
<proteinExistence type="predicted"/>
<evidence type="ECO:0000313" key="2">
    <source>
        <dbReference type="Proteomes" id="UP000249482"/>
    </source>
</evidence>
<dbReference type="Proteomes" id="UP000249482">
    <property type="component" value="Unassembled WGS sequence"/>
</dbReference>
<dbReference type="EMBL" id="QKWZ01000507">
    <property type="protein sequence ID" value="PZT65146.1"/>
    <property type="molecule type" value="Genomic_DNA"/>
</dbReference>
<reference evidence="1 2" key="1">
    <citation type="submission" date="2018-06" db="EMBL/GenBank/DDBJ databases">
        <title>Draft genome sequence of mcr-1-harboring Escherichia coli isolated from wound infection of a hospitalized patient, in Bolivia.</title>
        <authorList>
            <person name="Munoz M.E."/>
            <person name="Moura Q."/>
            <person name="Ventura P.R.M."/>
            <person name="Bustos L.R."/>
            <person name="Ovando B.G."/>
            <person name="Terrazas D.I.V."/>
            <person name="Yarhui N.B."/>
            <person name="Cerdeira L."/>
            <person name="Lincopan N."/>
        </authorList>
    </citation>
    <scope>NUCLEOTIDE SEQUENCE [LARGE SCALE GENOMIC DNA]</scope>
    <source>
        <strain evidence="1 2">EcMLT</strain>
    </source>
</reference>
<protein>
    <submittedName>
        <fullName evidence="1">Uncharacterized protein</fullName>
    </submittedName>
</protein>
<name>A0A2W6Q566_ECOLX</name>
<sequence>MQIRFQPQQLRKAGADDEVIVYKGNGDHNWVLADKKRAYLNDKRDVVQVGYGVCIGLMMLRLSSKRLPER</sequence>
<gene>
    <name evidence="1" type="ORF">DNQ45_18400</name>
</gene>
<accession>A0A2W6Q566</accession>
<evidence type="ECO:0000313" key="1">
    <source>
        <dbReference type="EMBL" id="PZT65146.1"/>
    </source>
</evidence>